<accession>A0A6U4A375</accession>
<gene>
    <name evidence="3" type="ORF">DBRI1063_LOCUS7450</name>
</gene>
<dbReference type="EMBL" id="HBGN01011680">
    <property type="protein sequence ID" value="CAD9323268.1"/>
    <property type="molecule type" value="Transcribed_RNA"/>
</dbReference>
<feature type="region of interest" description="Disordered" evidence="1">
    <location>
        <begin position="45"/>
        <end position="68"/>
    </location>
</feature>
<proteinExistence type="predicted"/>
<feature type="signal peptide" evidence="2">
    <location>
        <begin position="1"/>
        <end position="22"/>
    </location>
</feature>
<dbReference type="Gene3D" id="3.30.360.10">
    <property type="entry name" value="Dihydrodipicolinate Reductase, domain 2"/>
    <property type="match status" value="1"/>
</dbReference>
<keyword evidence="2" id="KW-0732">Signal</keyword>
<evidence type="ECO:0000256" key="1">
    <source>
        <dbReference type="SAM" id="MobiDB-lite"/>
    </source>
</evidence>
<reference evidence="3" key="1">
    <citation type="submission" date="2021-01" db="EMBL/GenBank/DDBJ databases">
        <authorList>
            <person name="Corre E."/>
            <person name="Pelletier E."/>
            <person name="Niang G."/>
            <person name="Scheremetjew M."/>
            <person name="Finn R."/>
            <person name="Kale V."/>
            <person name="Holt S."/>
            <person name="Cochrane G."/>
            <person name="Meng A."/>
            <person name="Brown T."/>
            <person name="Cohen L."/>
        </authorList>
    </citation>
    <scope>NUCLEOTIDE SEQUENCE</scope>
    <source>
        <strain evidence="3">Pop2</strain>
    </source>
</reference>
<evidence type="ECO:0000256" key="2">
    <source>
        <dbReference type="SAM" id="SignalP"/>
    </source>
</evidence>
<evidence type="ECO:0008006" key="4">
    <source>
        <dbReference type="Google" id="ProtNLM"/>
    </source>
</evidence>
<dbReference type="SUPFAM" id="SSF160532">
    <property type="entry name" value="Ava3019-like"/>
    <property type="match status" value="1"/>
</dbReference>
<evidence type="ECO:0000313" key="3">
    <source>
        <dbReference type="EMBL" id="CAD9323268.1"/>
    </source>
</evidence>
<protein>
    <recommendedName>
        <fullName evidence="4">Plastid lipid-associated protein/fibrillin conserved domain-containing protein</fullName>
    </recommendedName>
</protein>
<feature type="chain" id="PRO_5030160291" description="Plastid lipid-associated protein/fibrillin conserved domain-containing protein" evidence="2">
    <location>
        <begin position="23"/>
        <end position="273"/>
    </location>
</feature>
<dbReference type="AlphaFoldDB" id="A0A6U4A375"/>
<name>A0A6U4A375_9STRA</name>
<sequence>MMTLYPISLLLFVLTTTSPSSAFIVSNQRKTTPTATTKTIWKATRLSSSTSNEPTPPQPQQQNQPVPVMLQPTNTDAEVAEATSILANFDTLQQKFIQTENQGWGGGTSALHFLQNLTPDQREEMKKAVLTLTQRANYERSFDSSHGRIMMGFCCANAYEALAGLKSWVPALNVPRGLLHGMDIDGVPQPLENFGCVYVKYSTGGAMTFSDMRKSGKGFDALWKPGDALLETYDGDFRGVYLNLELEDGVFRQFGVLPTDLFMEQDDDDEWDD</sequence>
<organism evidence="3">
    <name type="scientific">Ditylum brightwellii</name>
    <dbReference type="NCBI Taxonomy" id="49249"/>
    <lineage>
        <taxon>Eukaryota</taxon>
        <taxon>Sar</taxon>
        <taxon>Stramenopiles</taxon>
        <taxon>Ochrophyta</taxon>
        <taxon>Bacillariophyta</taxon>
        <taxon>Mediophyceae</taxon>
        <taxon>Lithodesmiophycidae</taxon>
        <taxon>Lithodesmiales</taxon>
        <taxon>Lithodesmiaceae</taxon>
        <taxon>Ditylum</taxon>
    </lineage>
</organism>